<sequence length="87" mass="9939">MSTTPFLMTIWLYFNMEKQEVTTLYKLDLEIISDLSSEINAIAQLLAVAIKNKQVDEYDSDTILKTISGLSIDITNKVVELCFEMEN</sequence>
<dbReference type="Proteomes" id="UP000061227">
    <property type="component" value="Unassembled WGS sequence"/>
</dbReference>
<organism evidence="1 2">
    <name type="scientific">Fructobacillus pseudoficulneus</name>
    <dbReference type="NCBI Taxonomy" id="220714"/>
    <lineage>
        <taxon>Bacteria</taxon>
        <taxon>Bacillati</taxon>
        <taxon>Bacillota</taxon>
        <taxon>Bacilli</taxon>
        <taxon>Lactobacillales</taxon>
        <taxon>Lactobacillaceae</taxon>
        <taxon>Fructobacillus</taxon>
    </lineage>
</organism>
<dbReference type="EMBL" id="DF968063">
    <property type="protein sequence ID" value="GAP02527.1"/>
    <property type="molecule type" value="Genomic_DNA"/>
</dbReference>
<dbReference type="STRING" id="220714.SAMN05660469_0478"/>
<reference evidence="1 2" key="1">
    <citation type="journal article" date="2015" name="BMC Genomics">
        <title>Comparative genomics of Fructobacillus spp. and Leuconostoc spp. reveals niche-specific evolution of Fructobacillus spp.</title>
        <authorList>
            <person name="Endo A."/>
            <person name="Tanizawa Y."/>
            <person name="Tanaka N."/>
            <person name="Maeno S."/>
            <person name="Kumar H."/>
            <person name="Shiwa Y."/>
            <person name="Okada S."/>
            <person name="Yoshikawa H."/>
            <person name="Dicks L."/>
            <person name="Nakagawa J."/>
            <person name="Arita M."/>
        </authorList>
    </citation>
    <scope>NUCLEOTIDE SEQUENCE [LARGE SCALE GENOMIC DNA]</scope>
    <source>
        <strain evidence="1 2">DSM 15468</strain>
    </source>
</reference>
<accession>A0A3F3GW54</accession>
<proteinExistence type="predicted"/>
<name>A0A3F3GW54_9LACO</name>
<protein>
    <submittedName>
        <fullName evidence="1">Uncharacterized protein</fullName>
    </submittedName>
</protein>
<gene>
    <name evidence="1" type="ORF">FPFC_014100</name>
</gene>
<evidence type="ECO:0000313" key="2">
    <source>
        <dbReference type="Proteomes" id="UP000061227"/>
    </source>
</evidence>
<evidence type="ECO:0000313" key="1">
    <source>
        <dbReference type="EMBL" id="GAP02527.1"/>
    </source>
</evidence>
<dbReference type="AlphaFoldDB" id="A0A3F3GW54"/>
<keyword evidence="2" id="KW-1185">Reference proteome</keyword>